<keyword evidence="1" id="KW-0963">Cytoplasm</keyword>
<dbReference type="Gene3D" id="3.90.1670.10">
    <property type="entry name" value="FdhE-like domain"/>
    <property type="match status" value="1"/>
</dbReference>
<keyword evidence="5" id="KW-1185">Reference proteome</keyword>
<dbReference type="InterPro" id="IPR024064">
    <property type="entry name" value="FdhE-like_sf"/>
</dbReference>
<dbReference type="SUPFAM" id="SSF144020">
    <property type="entry name" value="FdhE-like"/>
    <property type="match status" value="1"/>
</dbReference>
<dbReference type="EMBL" id="FNGA01000002">
    <property type="protein sequence ID" value="SDK88146.1"/>
    <property type="molecule type" value="Genomic_DNA"/>
</dbReference>
<dbReference type="InterPro" id="IPR006452">
    <property type="entry name" value="Formate_DH_accessory"/>
</dbReference>
<dbReference type="STRING" id="246191.SAMN05660337_1554"/>
<evidence type="ECO:0000256" key="1">
    <source>
        <dbReference type="ARBA" id="ARBA00022490"/>
    </source>
</evidence>
<dbReference type="CDD" id="cd16341">
    <property type="entry name" value="FdhE"/>
    <property type="match status" value="1"/>
</dbReference>
<reference evidence="5" key="1">
    <citation type="submission" date="2016-10" db="EMBL/GenBank/DDBJ databases">
        <authorList>
            <person name="Varghese N."/>
            <person name="Submissions S."/>
        </authorList>
    </citation>
    <scope>NUCLEOTIDE SEQUENCE [LARGE SCALE GENOMIC DNA]</scope>
    <source>
        <strain evidence="5">DSM 16995</strain>
    </source>
</reference>
<protein>
    <submittedName>
        <fullName evidence="4">FdhE protein</fullName>
    </submittedName>
</protein>
<dbReference type="InterPro" id="IPR056797">
    <property type="entry name" value="FdhE_central"/>
</dbReference>
<dbReference type="Pfam" id="PF24859">
    <property type="entry name" value="FdhE_central"/>
    <property type="match status" value="1"/>
</dbReference>
<dbReference type="InterPro" id="IPR056796">
    <property type="entry name" value="FdhE_C"/>
</dbReference>
<dbReference type="PANTHER" id="PTHR37689">
    <property type="entry name" value="PROTEIN FDHE"/>
    <property type="match status" value="1"/>
</dbReference>
<evidence type="ECO:0000313" key="4">
    <source>
        <dbReference type="EMBL" id="SDK88146.1"/>
    </source>
</evidence>
<organism evidence="4 5">
    <name type="scientific">Maridesulfovibrio ferrireducens</name>
    <dbReference type="NCBI Taxonomy" id="246191"/>
    <lineage>
        <taxon>Bacteria</taxon>
        <taxon>Pseudomonadati</taxon>
        <taxon>Thermodesulfobacteriota</taxon>
        <taxon>Desulfovibrionia</taxon>
        <taxon>Desulfovibrionales</taxon>
        <taxon>Desulfovibrionaceae</taxon>
        <taxon>Maridesulfovibrio</taxon>
    </lineage>
</organism>
<dbReference type="GO" id="GO:0008199">
    <property type="term" value="F:ferric iron binding"/>
    <property type="evidence" value="ECO:0007669"/>
    <property type="project" value="TreeGrafter"/>
</dbReference>
<dbReference type="Pfam" id="PF24860">
    <property type="entry name" value="FdhE_C"/>
    <property type="match status" value="1"/>
</dbReference>
<sequence length="315" mass="35494">MTFDYSKAQHQLDKKIKNLNKKDFLPDELVDLISNVAKIQLEAEQQAAPVMPDPASFAPAAENIQGRPLLARADFPYDHDQAVQLFTKFSDILLNLSGPIADATKFISDKIENKELDLEKVFSAYIKGDDSFFAKWGEDTPEAPRTLNFLIQSSVTPSIKVVARNIAEHLPEIEKAEEETPTSVDLEIEVSPPPARNHGHCPVCGSIPFIHVLRHKQGFRYADCSFCHTEYRVRRLACAYCDESDSKKIKFFTAEGEPGYRVEVCDSCNNYIKTIDFRELDKVSIPTLDDLESLPLDFLAVEEGYKRGTLSAWGF</sequence>
<evidence type="ECO:0000313" key="5">
    <source>
        <dbReference type="Proteomes" id="UP000199053"/>
    </source>
</evidence>
<dbReference type="PANTHER" id="PTHR37689:SF1">
    <property type="entry name" value="PROTEIN FDHE"/>
    <property type="match status" value="1"/>
</dbReference>
<dbReference type="GO" id="GO:0005829">
    <property type="term" value="C:cytosol"/>
    <property type="evidence" value="ECO:0007669"/>
    <property type="project" value="TreeGrafter"/>
</dbReference>
<dbReference type="Proteomes" id="UP000199053">
    <property type="component" value="Unassembled WGS sequence"/>
</dbReference>
<dbReference type="RefSeq" id="WP_092159840.1">
    <property type="nucleotide sequence ID" value="NZ_FNGA01000002.1"/>
</dbReference>
<name>A0A1G9FID4_9BACT</name>
<dbReference type="OrthoDB" id="9811074at2"/>
<dbReference type="GO" id="GO:0051604">
    <property type="term" value="P:protein maturation"/>
    <property type="evidence" value="ECO:0007669"/>
    <property type="project" value="TreeGrafter"/>
</dbReference>
<proteinExistence type="predicted"/>
<feature type="domain" description="FdhE C-terminal" evidence="3">
    <location>
        <begin position="238"/>
        <end position="310"/>
    </location>
</feature>
<dbReference type="AlphaFoldDB" id="A0A1G9FID4"/>
<evidence type="ECO:0000259" key="2">
    <source>
        <dbReference type="Pfam" id="PF24859"/>
    </source>
</evidence>
<evidence type="ECO:0000259" key="3">
    <source>
        <dbReference type="Pfam" id="PF24860"/>
    </source>
</evidence>
<accession>A0A1G9FID4</accession>
<gene>
    <name evidence="4" type="ORF">SAMN05660337_1554</name>
</gene>
<feature type="domain" description="FdhE central" evidence="2">
    <location>
        <begin position="200"/>
        <end position="235"/>
    </location>
</feature>